<keyword evidence="3" id="KW-1185">Reference proteome</keyword>
<gene>
    <name evidence="2" type="ORF">SAMN04489732_12442</name>
</gene>
<accession>A0A1H8YM51</accession>
<dbReference type="InterPro" id="IPR036388">
    <property type="entry name" value="WH-like_DNA-bd_sf"/>
</dbReference>
<sequence>MELAEAAAVERPAEPRPDLVVEQARGILMARRDYTAAGALAVLQTAAHDSGATVHAVALALVDEVEARARHLQDELGTWVSGSRTPGS</sequence>
<protein>
    <submittedName>
        <fullName evidence="2">ANTAR domain-containing protein</fullName>
    </submittedName>
</protein>
<organism evidence="2 3">
    <name type="scientific">Amycolatopsis saalfeldensis</name>
    <dbReference type="NCBI Taxonomy" id="394193"/>
    <lineage>
        <taxon>Bacteria</taxon>
        <taxon>Bacillati</taxon>
        <taxon>Actinomycetota</taxon>
        <taxon>Actinomycetes</taxon>
        <taxon>Pseudonocardiales</taxon>
        <taxon>Pseudonocardiaceae</taxon>
        <taxon>Amycolatopsis</taxon>
    </lineage>
</organism>
<dbReference type="Gene3D" id="1.10.10.10">
    <property type="entry name" value="Winged helix-like DNA-binding domain superfamily/Winged helix DNA-binding domain"/>
    <property type="match status" value="1"/>
</dbReference>
<dbReference type="RefSeq" id="WP_091627391.1">
    <property type="nucleotide sequence ID" value="NZ_FOEF01000024.1"/>
</dbReference>
<evidence type="ECO:0000259" key="1">
    <source>
        <dbReference type="PROSITE" id="PS50921"/>
    </source>
</evidence>
<evidence type="ECO:0000313" key="3">
    <source>
        <dbReference type="Proteomes" id="UP000198582"/>
    </source>
</evidence>
<dbReference type="Proteomes" id="UP000198582">
    <property type="component" value="Unassembled WGS sequence"/>
</dbReference>
<feature type="domain" description="ANTAR" evidence="1">
    <location>
        <begin position="1"/>
        <end position="62"/>
    </location>
</feature>
<dbReference type="GO" id="GO:0003723">
    <property type="term" value="F:RNA binding"/>
    <property type="evidence" value="ECO:0007669"/>
    <property type="project" value="InterPro"/>
</dbReference>
<dbReference type="Pfam" id="PF03861">
    <property type="entry name" value="ANTAR"/>
    <property type="match status" value="1"/>
</dbReference>
<proteinExistence type="predicted"/>
<dbReference type="AlphaFoldDB" id="A0A1H8YM51"/>
<dbReference type="EMBL" id="FOEF01000024">
    <property type="protein sequence ID" value="SEP53071.1"/>
    <property type="molecule type" value="Genomic_DNA"/>
</dbReference>
<dbReference type="PROSITE" id="PS50921">
    <property type="entry name" value="ANTAR"/>
    <property type="match status" value="1"/>
</dbReference>
<dbReference type="InterPro" id="IPR005561">
    <property type="entry name" value="ANTAR"/>
</dbReference>
<dbReference type="SMART" id="SM01012">
    <property type="entry name" value="ANTAR"/>
    <property type="match status" value="1"/>
</dbReference>
<reference evidence="2 3" key="1">
    <citation type="submission" date="2016-10" db="EMBL/GenBank/DDBJ databases">
        <authorList>
            <person name="de Groot N.N."/>
        </authorList>
    </citation>
    <scope>NUCLEOTIDE SEQUENCE [LARGE SCALE GENOMIC DNA]</scope>
    <source>
        <strain evidence="2 3">DSM 44993</strain>
    </source>
</reference>
<evidence type="ECO:0000313" key="2">
    <source>
        <dbReference type="EMBL" id="SEP53071.1"/>
    </source>
</evidence>
<name>A0A1H8YM51_9PSEU</name>